<dbReference type="PANTHER" id="PTHR47107">
    <property type="entry name" value="SVF1-LIKE PROTEIN YDR222W-RELATED"/>
    <property type="match status" value="1"/>
</dbReference>
<evidence type="ECO:0000259" key="5">
    <source>
        <dbReference type="Pfam" id="PF17187"/>
    </source>
</evidence>
<dbReference type="GO" id="GO:0006979">
    <property type="term" value="P:response to oxidative stress"/>
    <property type="evidence" value="ECO:0007669"/>
    <property type="project" value="InterPro"/>
</dbReference>
<dbReference type="GO" id="GO:0005737">
    <property type="term" value="C:cytoplasm"/>
    <property type="evidence" value="ECO:0007669"/>
    <property type="project" value="UniProtKB-SubCell"/>
</dbReference>
<evidence type="ECO:0008006" key="8">
    <source>
        <dbReference type="Google" id="ProtNLM"/>
    </source>
</evidence>
<feature type="domain" description="Svf1-like C-terminal" evidence="5">
    <location>
        <begin position="223"/>
        <end position="425"/>
    </location>
</feature>
<dbReference type="EMBL" id="KL197716">
    <property type="protein sequence ID" value="KDQ59229.1"/>
    <property type="molecule type" value="Genomic_DNA"/>
</dbReference>
<dbReference type="OrthoDB" id="2590239at2759"/>
<comment type="subcellular location">
    <subcellularLocation>
        <location evidence="1">Cytoplasm</location>
    </subcellularLocation>
</comment>
<dbReference type="InParanoid" id="A0A067PWY2"/>
<evidence type="ECO:0000256" key="3">
    <source>
        <dbReference type="ARBA" id="ARBA00022490"/>
    </source>
</evidence>
<evidence type="ECO:0000256" key="1">
    <source>
        <dbReference type="ARBA" id="ARBA00004496"/>
    </source>
</evidence>
<dbReference type="Pfam" id="PF08622">
    <property type="entry name" value="Svf1"/>
    <property type="match status" value="1"/>
</dbReference>
<dbReference type="InterPro" id="IPR013931">
    <property type="entry name" value="Svf1-like_N"/>
</dbReference>
<evidence type="ECO:0000259" key="4">
    <source>
        <dbReference type="Pfam" id="PF08622"/>
    </source>
</evidence>
<dbReference type="AlphaFoldDB" id="A0A067PWY2"/>
<dbReference type="InterPro" id="IPR051385">
    <property type="entry name" value="Ceramide-binding_SVF1"/>
</dbReference>
<organism evidence="6 7">
    <name type="scientific">Jaapia argillacea MUCL 33604</name>
    <dbReference type="NCBI Taxonomy" id="933084"/>
    <lineage>
        <taxon>Eukaryota</taxon>
        <taxon>Fungi</taxon>
        <taxon>Dikarya</taxon>
        <taxon>Basidiomycota</taxon>
        <taxon>Agaricomycotina</taxon>
        <taxon>Agaricomycetes</taxon>
        <taxon>Agaricomycetidae</taxon>
        <taxon>Jaapiales</taxon>
        <taxon>Jaapiaceae</taxon>
        <taxon>Jaapia</taxon>
    </lineage>
</organism>
<name>A0A067PWY2_9AGAM</name>
<feature type="domain" description="Svf1-like N-terminal" evidence="4">
    <location>
        <begin position="50"/>
        <end position="221"/>
    </location>
</feature>
<evidence type="ECO:0000313" key="7">
    <source>
        <dbReference type="Proteomes" id="UP000027265"/>
    </source>
</evidence>
<dbReference type="FunCoup" id="A0A067PWY2">
    <property type="interactions" value="25"/>
</dbReference>
<reference evidence="7" key="1">
    <citation type="journal article" date="2014" name="Proc. Natl. Acad. Sci. U.S.A.">
        <title>Extensive sampling of basidiomycete genomes demonstrates inadequacy of the white-rot/brown-rot paradigm for wood decay fungi.</title>
        <authorList>
            <person name="Riley R."/>
            <person name="Salamov A.A."/>
            <person name="Brown D.W."/>
            <person name="Nagy L.G."/>
            <person name="Floudas D."/>
            <person name="Held B.W."/>
            <person name="Levasseur A."/>
            <person name="Lombard V."/>
            <person name="Morin E."/>
            <person name="Otillar R."/>
            <person name="Lindquist E.A."/>
            <person name="Sun H."/>
            <person name="LaButti K.M."/>
            <person name="Schmutz J."/>
            <person name="Jabbour D."/>
            <person name="Luo H."/>
            <person name="Baker S.E."/>
            <person name="Pisabarro A.G."/>
            <person name="Walton J.D."/>
            <person name="Blanchette R.A."/>
            <person name="Henrissat B."/>
            <person name="Martin F."/>
            <person name="Cullen D."/>
            <person name="Hibbett D.S."/>
            <person name="Grigoriev I.V."/>
        </authorList>
    </citation>
    <scope>NUCLEOTIDE SEQUENCE [LARGE SCALE GENOMIC DNA]</scope>
    <source>
        <strain evidence="7">MUCL 33604</strain>
    </source>
</reference>
<keyword evidence="7" id="KW-1185">Reference proteome</keyword>
<comment type="similarity">
    <text evidence="2">Belongs to the SVF1 family.</text>
</comment>
<accession>A0A067PWY2</accession>
<dbReference type="SUPFAM" id="SSF159245">
    <property type="entry name" value="AttH-like"/>
    <property type="match status" value="1"/>
</dbReference>
<proteinExistence type="inferred from homology"/>
<sequence length="425" mass="46135">MFSSLWSVTAVDPNAPNFHPVTNNKGADDLFGELEPSDTLWLATSSGFVTETQTFYNTMEDGTTIMNQVVHSSVGVWYPTIQYNCKVYNPNTNTRTWRSINVTNFVCPPPGLDKRSSKGDQFSITHKENPGSDYPESYIINANLSDDLQVSFEIKRPASIPGFKVGKGPKGGYSNFGTDPEKPEGYVVHRFWPRNVATGHIIIGGQATPFEGTGMFVHAIQGMRPNLIASRWNFANFQSEEHGGVSAITMEFTTTDTYGRKGAGSGFVTVNVGSLVLGGKLVAVTAETKWPDETKEDAAAVISRAVHVHSVMDEDTGYSAPTELSFRWAGPSVLPGAPGPVDATLSVVVGDPAKYNGLVEKVDILAEIPYVLKAVVNYVAGTKPWMYQWINRATLSVSGPDALIPDLSAGLNIDGWFYNEATFIS</sequence>
<dbReference type="Pfam" id="PF17187">
    <property type="entry name" value="Svf1_C"/>
    <property type="match status" value="1"/>
</dbReference>
<dbReference type="InterPro" id="IPR033394">
    <property type="entry name" value="Svf1-like_C"/>
</dbReference>
<dbReference type="PANTHER" id="PTHR47107:SF1">
    <property type="entry name" value="CERAMIDE-BINDING PROTEIN SVF1-RELATED"/>
    <property type="match status" value="1"/>
</dbReference>
<gene>
    <name evidence="6" type="ORF">JAAARDRAFT_57156</name>
</gene>
<dbReference type="Proteomes" id="UP000027265">
    <property type="component" value="Unassembled WGS sequence"/>
</dbReference>
<protein>
    <recommendedName>
        <fullName evidence="8">Survival factor 1</fullName>
    </recommendedName>
</protein>
<dbReference type="HOGENOM" id="CLU_030205_2_0_1"/>
<evidence type="ECO:0000256" key="2">
    <source>
        <dbReference type="ARBA" id="ARBA00009069"/>
    </source>
</evidence>
<evidence type="ECO:0000313" key="6">
    <source>
        <dbReference type="EMBL" id="KDQ59229.1"/>
    </source>
</evidence>
<keyword evidence="3" id="KW-0963">Cytoplasm</keyword>
<dbReference type="STRING" id="933084.A0A067PWY2"/>